<dbReference type="SUPFAM" id="SSF48452">
    <property type="entry name" value="TPR-like"/>
    <property type="match status" value="2"/>
</dbReference>
<gene>
    <name evidence="1" type="ORF">INT44_000852</name>
</gene>
<organism evidence="1 2">
    <name type="scientific">Umbelopsis vinacea</name>
    <dbReference type="NCBI Taxonomy" id="44442"/>
    <lineage>
        <taxon>Eukaryota</taxon>
        <taxon>Fungi</taxon>
        <taxon>Fungi incertae sedis</taxon>
        <taxon>Mucoromycota</taxon>
        <taxon>Mucoromycotina</taxon>
        <taxon>Umbelopsidomycetes</taxon>
        <taxon>Umbelopsidales</taxon>
        <taxon>Umbelopsidaceae</taxon>
        <taxon>Umbelopsis</taxon>
    </lineage>
</organism>
<evidence type="ECO:0000313" key="2">
    <source>
        <dbReference type="Proteomes" id="UP000612746"/>
    </source>
</evidence>
<dbReference type="Proteomes" id="UP000612746">
    <property type="component" value="Unassembled WGS sequence"/>
</dbReference>
<accession>A0A8H7QB21</accession>
<keyword evidence="2" id="KW-1185">Reference proteome</keyword>
<dbReference type="Gene3D" id="1.25.40.10">
    <property type="entry name" value="Tetratricopeptide repeat domain"/>
    <property type="match status" value="2"/>
</dbReference>
<evidence type="ECO:0000313" key="1">
    <source>
        <dbReference type="EMBL" id="KAG2188101.1"/>
    </source>
</evidence>
<proteinExistence type="predicted"/>
<reference evidence="1" key="1">
    <citation type="submission" date="2020-12" db="EMBL/GenBank/DDBJ databases">
        <title>Metabolic potential, ecology and presence of endohyphal bacteria is reflected in genomic diversity of Mucoromycotina.</title>
        <authorList>
            <person name="Muszewska A."/>
            <person name="Okrasinska A."/>
            <person name="Steczkiewicz K."/>
            <person name="Drgas O."/>
            <person name="Orlowska M."/>
            <person name="Perlinska-Lenart U."/>
            <person name="Aleksandrzak-Piekarczyk T."/>
            <person name="Szatraj K."/>
            <person name="Zielenkiewicz U."/>
            <person name="Pilsyk S."/>
            <person name="Malc E."/>
            <person name="Mieczkowski P."/>
            <person name="Kruszewska J.S."/>
            <person name="Biernat P."/>
            <person name="Pawlowska J."/>
        </authorList>
    </citation>
    <scope>NUCLEOTIDE SEQUENCE</scope>
    <source>
        <strain evidence="1">WA0000051536</strain>
    </source>
</reference>
<dbReference type="AlphaFoldDB" id="A0A8H7QB21"/>
<dbReference type="EMBL" id="JAEPRA010000002">
    <property type="protein sequence ID" value="KAG2188101.1"/>
    <property type="molecule type" value="Genomic_DNA"/>
</dbReference>
<name>A0A8H7QB21_9FUNG</name>
<sequence>MKKNEEIFEEAVQYEEKGERQESTEQAREYYEKAGEMYSRAHELDESDIDSLYNWARVLFLLMDYVPEHAEAEERLNLLDKSISRFRKVLEMQTNNADALFNLAQGLTVRADLVEDVDGITDAHGEAAQALQEAVSLYESAYELQEKLHQQQTHGGSSSASAKPIAIAKAPVTAFTLIETLTSLVDATRSLGEMLDEFEDVQLLYKAALSKISLAYGILAENTESEEDTPAIIQLYQSHANLLAALADRTFTDTRELDEKSYKIAIETLAKAISLDQDNVEAHCDLGDLYGGYAQAKMRLCSDQNMVSQEEKLLWGYYTEATRCFQTALDYQPDNITTLFKLGDIHFTRAQLPFAIARKQKTQLLKSAEYWYKHAVDLETSDLEGGWVPWAMSAWAIAKWTTDHMEKLTEAENILKLWVEQGGSLDLLKEVGRNNILMPDEFITWASDILLQ</sequence>
<dbReference type="OrthoDB" id="5328412at2759"/>
<comment type="caution">
    <text evidence="1">The sequence shown here is derived from an EMBL/GenBank/DDBJ whole genome shotgun (WGS) entry which is preliminary data.</text>
</comment>
<dbReference type="Pfam" id="PF13414">
    <property type="entry name" value="TPR_11"/>
    <property type="match status" value="1"/>
</dbReference>
<protein>
    <submittedName>
        <fullName evidence="1">Uncharacterized protein</fullName>
    </submittedName>
</protein>
<dbReference type="InterPro" id="IPR011990">
    <property type="entry name" value="TPR-like_helical_dom_sf"/>
</dbReference>